<keyword evidence="2" id="KW-0808">Transferase</keyword>
<dbReference type="GO" id="GO:0005829">
    <property type="term" value="C:cytosol"/>
    <property type="evidence" value="ECO:0007669"/>
    <property type="project" value="TreeGrafter"/>
</dbReference>
<keyword evidence="5" id="KW-1185">Reference proteome</keyword>
<accession>I3E5J8</accession>
<sequence>MDVYIFQDWKFCKKEINESIITDKEQMYIKKYGNGRESILSLLLVKSVLGEVEIWRDERGKPLLVNDEGFVNWSHNEEYLVLAVSREGPVGVDIESLSIDYQEEAYGWILHDEEKERMKQGVKFSEIWTRKEAYVKYLGVGIDEDLNKWNSFDKDFIKSFKFKNAVISVCAEKIGKINVYVNGYILNRAGL</sequence>
<dbReference type="EMBL" id="AFEU01000001">
    <property type="protein sequence ID" value="EIJ81769.1"/>
    <property type="molecule type" value="Genomic_DNA"/>
</dbReference>
<evidence type="ECO:0000313" key="5">
    <source>
        <dbReference type="Proteomes" id="UP000010523"/>
    </source>
</evidence>
<dbReference type="GO" id="GO:0008897">
    <property type="term" value="F:holo-[acyl-carrier-protein] synthase activity"/>
    <property type="evidence" value="ECO:0007669"/>
    <property type="project" value="InterPro"/>
</dbReference>
<dbReference type="InterPro" id="IPR050559">
    <property type="entry name" value="P-Pant_transferase_sf"/>
</dbReference>
<dbReference type="STRING" id="997296.PB1_02480"/>
<dbReference type="PANTHER" id="PTHR12215">
    <property type="entry name" value="PHOSPHOPANTETHEINE TRANSFERASE"/>
    <property type="match status" value="1"/>
</dbReference>
<comment type="caution">
    <text evidence="4">The sequence shown here is derived from an EMBL/GenBank/DDBJ whole genome shotgun (WGS) entry which is preliminary data.</text>
</comment>
<feature type="domain" description="4'-phosphopantetheinyl transferase" evidence="3">
    <location>
        <begin position="89"/>
        <end position="152"/>
    </location>
</feature>
<name>I3E5J8_BACMT</name>
<dbReference type="SUPFAM" id="SSF56214">
    <property type="entry name" value="4'-phosphopantetheinyl transferase"/>
    <property type="match status" value="2"/>
</dbReference>
<dbReference type="InterPro" id="IPR008278">
    <property type="entry name" value="4-PPantetheinyl_Trfase_dom"/>
</dbReference>
<dbReference type="GO" id="GO:0000287">
    <property type="term" value="F:magnesium ion binding"/>
    <property type="evidence" value="ECO:0007669"/>
    <property type="project" value="InterPro"/>
</dbReference>
<dbReference type="InterPro" id="IPR037143">
    <property type="entry name" value="4-PPantetheinyl_Trfase_dom_sf"/>
</dbReference>
<proteinExistence type="inferred from homology"/>
<gene>
    <name evidence="4" type="ORF">PB1_02480</name>
</gene>
<dbReference type="AlphaFoldDB" id="I3E5J8"/>
<dbReference type="eggNOG" id="COG2091">
    <property type="taxonomic scope" value="Bacteria"/>
</dbReference>
<organism evidence="4 5">
    <name type="scientific">Bacillus methanolicus PB1</name>
    <dbReference type="NCBI Taxonomy" id="997296"/>
    <lineage>
        <taxon>Bacteria</taxon>
        <taxon>Bacillati</taxon>
        <taxon>Bacillota</taxon>
        <taxon>Bacilli</taxon>
        <taxon>Bacillales</taxon>
        <taxon>Bacillaceae</taxon>
        <taxon>Bacillus</taxon>
    </lineage>
</organism>
<evidence type="ECO:0000256" key="2">
    <source>
        <dbReference type="ARBA" id="ARBA00022679"/>
    </source>
</evidence>
<dbReference type="PANTHER" id="PTHR12215:SF10">
    <property type="entry name" value="L-AMINOADIPATE-SEMIALDEHYDE DEHYDROGENASE-PHOSPHOPANTETHEINYL TRANSFERASE"/>
    <property type="match status" value="1"/>
</dbReference>
<dbReference type="Proteomes" id="UP000010523">
    <property type="component" value="Unassembled WGS sequence"/>
</dbReference>
<dbReference type="RefSeq" id="WP_003350516.1">
    <property type="nucleotide sequence ID" value="NZ_AFEU01000001.1"/>
</dbReference>
<dbReference type="GO" id="GO:0019878">
    <property type="term" value="P:lysine biosynthetic process via aminoadipic acid"/>
    <property type="evidence" value="ECO:0007669"/>
    <property type="project" value="TreeGrafter"/>
</dbReference>
<protein>
    <submittedName>
        <fullName evidence="4">Biosurfactants production protein</fullName>
    </submittedName>
</protein>
<evidence type="ECO:0000256" key="1">
    <source>
        <dbReference type="ARBA" id="ARBA00010990"/>
    </source>
</evidence>
<dbReference type="Gene3D" id="3.90.470.20">
    <property type="entry name" value="4'-phosphopantetheinyl transferase domain"/>
    <property type="match status" value="1"/>
</dbReference>
<dbReference type="PATRIC" id="fig|997296.3.peg.551"/>
<evidence type="ECO:0000313" key="4">
    <source>
        <dbReference type="EMBL" id="EIJ81769.1"/>
    </source>
</evidence>
<reference evidence="4 5" key="1">
    <citation type="journal article" date="2012" name="Appl. Environ. Microbiol.">
        <title>Genome Sequence of Thermotolerant Bacillus methanolicus: Features and Regulation Related to Methylotrophy and Production of L-Lysine and L-Glutamate from Methanol.</title>
        <authorList>
            <person name="Heggeset T.M."/>
            <person name="Krog A."/>
            <person name="Balzer S."/>
            <person name="Wentzel A."/>
            <person name="Ellingsen T.E."/>
            <person name="Brautaset T."/>
        </authorList>
    </citation>
    <scope>NUCLEOTIDE SEQUENCE [LARGE SCALE GENOMIC DNA]</scope>
    <source>
        <strain evidence="4 5">PB1</strain>
    </source>
</reference>
<comment type="similarity">
    <text evidence="1">Belongs to the P-Pant transferase superfamily. Gsp/Sfp/HetI/AcpT family.</text>
</comment>
<dbReference type="Pfam" id="PF01648">
    <property type="entry name" value="ACPS"/>
    <property type="match status" value="1"/>
</dbReference>
<evidence type="ECO:0000259" key="3">
    <source>
        <dbReference type="Pfam" id="PF01648"/>
    </source>
</evidence>